<dbReference type="Pfam" id="PF01047">
    <property type="entry name" value="MarR"/>
    <property type="match status" value="1"/>
</dbReference>
<evidence type="ECO:0000256" key="1">
    <source>
        <dbReference type="ARBA" id="ARBA00023125"/>
    </source>
</evidence>
<dbReference type="SUPFAM" id="SSF46785">
    <property type="entry name" value="Winged helix' DNA-binding domain"/>
    <property type="match status" value="1"/>
</dbReference>
<dbReference type="InterPro" id="IPR036390">
    <property type="entry name" value="WH_DNA-bd_sf"/>
</dbReference>
<dbReference type="InterPro" id="IPR000835">
    <property type="entry name" value="HTH_MarR-typ"/>
</dbReference>
<dbReference type="OrthoDB" id="9799747at2"/>
<dbReference type="InterPro" id="IPR036388">
    <property type="entry name" value="WH-like_DNA-bd_sf"/>
</dbReference>
<protein>
    <submittedName>
        <fullName evidence="4">MarR family transcriptional regulator</fullName>
    </submittedName>
</protein>
<evidence type="ECO:0000313" key="5">
    <source>
        <dbReference type="Proteomes" id="UP000180175"/>
    </source>
</evidence>
<dbReference type="InterPro" id="IPR039422">
    <property type="entry name" value="MarR/SlyA-like"/>
</dbReference>
<sequence>METIMNLHAMLNHFRGASKVIDIDWQKTAQSVGLTQAELHTLWIIYFDGRASITTIANHGLWDRSTVMQVVNRLKGKGLVTVEKDDHDLRVSYVVLTEEGKKRQMSTAHAEFESLNFINELRQEDEEGFKKLMSFIIKFNSKYHGEKYVQWVEETAKVFEENFI</sequence>
<dbReference type="SMART" id="SM00347">
    <property type="entry name" value="HTH_MARR"/>
    <property type="match status" value="1"/>
</dbReference>
<feature type="domain" description="HTH marR-type" evidence="2">
    <location>
        <begin position="1"/>
        <end position="138"/>
    </location>
</feature>
<keyword evidence="1" id="KW-0238">DNA-binding</keyword>
<evidence type="ECO:0000313" key="4">
    <source>
        <dbReference type="EMBL" id="QOY36024.1"/>
    </source>
</evidence>
<dbReference type="GO" id="GO:0006950">
    <property type="term" value="P:response to stress"/>
    <property type="evidence" value="ECO:0007669"/>
    <property type="project" value="TreeGrafter"/>
</dbReference>
<dbReference type="Proteomes" id="UP000180175">
    <property type="component" value="Chromosome"/>
</dbReference>
<dbReference type="Gene3D" id="1.10.10.10">
    <property type="entry name" value="Winged helix-like DNA-binding domain superfamily/Winged helix DNA-binding domain"/>
    <property type="match status" value="1"/>
</dbReference>
<dbReference type="KEGG" id="aia:AWH56_025855"/>
<evidence type="ECO:0000259" key="2">
    <source>
        <dbReference type="PROSITE" id="PS50995"/>
    </source>
</evidence>
<accession>A0A1S2MGD7</accession>
<dbReference type="RefSeq" id="WP_071315800.1">
    <property type="nucleotide sequence ID" value="NZ_CP063356.2"/>
</dbReference>
<dbReference type="PANTHER" id="PTHR33164:SF43">
    <property type="entry name" value="HTH-TYPE TRANSCRIPTIONAL REPRESSOR YETL"/>
    <property type="match status" value="1"/>
</dbReference>
<dbReference type="GO" id="GO:0003700">
    <property type="term" value="F:DNA-binding transcription factor activity"/>
    <property type="evidence" value="ECO:0007669"/>
    <property type="project" value="InterPro"/>
</dbReference>
<keyword evidence="5" id="KW-1185">Reference proteome</keyword>
<dbReference type="EMBL" id="LQXD01000010">
    <property type="protein sequence ID" value="OIJ22987.1"/>
    <property type="molecule type" value="Genomic_DNA"/>
</dbReference>
<organism evidence="3 5">
    <name type="scientific">Anaerobacillus isosaccharinicus</name>
    <dbReference type="NCBI Taxonomy" id="1532552"/>
    <lineage>
        <taxon>Bacteria</taxon>
        <taxon>Bacillati</taxon>
        <taxon>Bacillota</taxon>
        <taxon>Bacilli</taxon>
        <taxon>Bacillales</taxon>
        <taxon>Bacillaceae</taxon>
        <taxon>Anaerobacillus</taxon>
    </lineage>
</organism>
<dbReference type="PROSITE" id="PS50995">
    <property type="entry name" value="HTH_MARR_2"/>
    <property type="match status" value="1"/>
</dbReference>
<proteinExistence type="predicted"/>
<reference evidence="4" key="4">
    <citation type="submission" date="2020-10" db="EMBL/GenBank/DDBJ databases">
        <authorList>
            <person name="Bassil N.M."/>
            <person name="Lloyd J.R."/>
        </authorList>
    </citation>
    <scope>NUCLEOTIDE SEQUENCE</scope>
    <source>
        <strain evidence="4">NB2006</strain>
    </source>
</reference>
<name>A0A1S2MGD7_9BACI</name>
<evidence type="ECO:0000313" key="3">
    <source>
        <dbReference type="EMBL" id="OIJ22987.1"/>
    </source>
</evidence>
<dbReference type="EMBL" id="CP063356">
    <property type="protein sequence ID" value="QOY36024.1"/>
    <property type="molecule type" value="Genomic_DNA"/>
</dbReference>
<reference evidence="3 5" key="1">
    <citation type="submission" date="2016-10" db="EMBL/GenBank/DDBJ databases">
        <title>Draft genome sequences of four alkaliphilic bacteria belonging to the Anaerobacillus genus.</title>
        <authorList>
            <person name="Bassil N.M."/>
            <person name="Lloyd J.R."/>
        </authorList>
    </citation>
    <scope>NUCLEOTIDE SEQUENCE [LARGE SCALE GENOMIC DNA]</scope>
    <source>
        <strain evidence="3 5">NB2006</strain>
    </source>
</reference>
<dbReference type="GO" id="GO:0003677">
    <property type="term" value="F:DNA binding"/>
    <property type="evidence" value="ECO:0007669"/>
    <property type="project" value="UniProtKB-KW"/>
</dbReference>
<dbReference type="AlphaFoldDB" id="A0A1S2MGD7"/>
<reference evidence="4 5" key="3">
    <citation type="journal article" date="2019" name="Int. J. Syst. Evol. Microbiol.">
        <title>Anaerobacillus isosaccharinicus sp. nov., an alkaliphilic bacterium which degrades isosaccharinic acid.</title>
        <authorList>
            <person name="Bassil N.M."/>
            <person name="Lloyd J.R."/>
        </authorList>
    </citation>
    <scope>NUCLEOTIDE SEQUENCE [LARGE SCALE GENOMIC DNA]</scope>
    <source>
        <strain evidence="4 5">NB2006</strain>
    </source>
</reference>
<gene>
    <name evidence="4" type="ORF">AWH56_025855</name>
    <name evidence="3" type="ORF">AWH56_03360</name>
</gene>
<dbReference type="PANTHER" id="PTHR33164">
    <property type="entry name" value="TRANSCRIPTIONAL REGULATOR, MARR FAMILY"/>
    <property type="match status" value="1"/>
</dbReference>
<reference evidence="4 5" key="2">
    <citation type="journal article" date="2017" name="Genome Announc.">
        <title>Draft Genome Sequences of Four Alkaliphilic Bacteria Belonging to the Anaerobacillus Genus.</title>
        <authorList>
            <person name="Bassil N.M."/>
            <person name="Lloyd J.R."/>
        </authorList>
    </citation>
    <scope>NUCLEOTIDE SEQUENCE [LARGE SCALE GENOMIC DNA]</scope>
    <source>
        <strain evidence="4 5">NB2006</strain>
    </source>
</reference>